<evidence type="ECO:0000313" key="1">
    <source>
        <dbReference type="EMBL" id="MBO0657161.1"/>
    </source>
</evidence>
<dbReference type="AlphaFoldDB" id="A0A939JQ85"/>
<gene>
    <name evidence="1" type="ORF">J1792_31925</name>
</gene>
<sequence>MRNVLGNFRILPDTPRRAVSGLQIQGVLTDLRIPVPAWAQEAAIVVTTAGLRFEGSDGFGAMQICLGTREAEDAILDDDQAPDVRRTTAVSADSMWMPPEFHGTTQPLHGNRMCSVLTQGGGGGVGQGGCGANNR</sequence>
<proteinExistence type="predicted"/>
<evidence type="ECO:0000313" key="2">
    <source>
        <dbReference type="Proteomes" id="UP000664781"/>
    </source>
</evidence>
<keyword evidence="2" id="KW-1185">Reference proteome</keyword>
<name>A0A939JQ85_9ACTN</name>
<protein>
    <submittedName>
        <fullName evidence="1">Uncharacterized protein</fullName>
    </submittedName>
</protein>
<comment type="caution">
    <text evidence="1">The sequence shown here is derived from an EMBL/GenBank/DDBJ whole genome shotgun (WGS) entry which is preliminary data.</text>
</comment>
<accession>A0A939JQ85</accession>
<dbReference type="EMBL" id="JAFMOF010000006">
    <property type="protein sequence ID" value="MBO0657161.1"/>
    <property type="molecule type" value="Genomic_DNA"/>
</dbReference>
<dbReference type="RefSeq" id="WP_207248757.1">
    <property type="nucleotide sequence ID" value="NZ_JAFMOF010000006.1"/>
</dbReference>
<dbReference type="Proteomes" id="UP000664781">
    <property type="component" value="Unassembled WGS sequence"/>
</dbReference>
<organism evidence="1 2">
    <name type="scientific">Streptomyces triculaminicus</name>
    <dbReference type="NCBI Taxonomy" id="2816232"/>
    <lineage>
        <taxon>Bacteria</taxon>
        <taxon>Bacillati</taxon>
        <taxon>Actinomycetota</taxon>
        <taxon>Actinomycetes</taxon>
        <taxon>Kitasatosporales</taxon>
        <taxon>Streptomycetaceae</taxon>
        <taxon>Streptomyces</taxon>
    </lineage>
</organism>
<reference evidence="1" key="1">
    <citation type="submission" date="2021-03" db="EMBL/GenBank/DDBJ databases">
        <title>Streptomyces strains.</title>
        <authorList>
            <person name="Lund M.B."/>
            <person name="Toerring T."/>
        </authorList>
    </citation>
    <scope>NUCLEOTIDE SEQUENCE</scope>
    <source>
        <strain evidence="1">JCM 4242</strain>
    </source>
</reference>